<gene>
    <name evidence="3" type="ORF">H0H81_000361</name>
</gene>
<keyword evidence="2" id="KW-0472">Membrane</keyword>
<organism evidence="3 4">
    <name type="scientific">Sphagnurus paluster</name>
    <dbReference type="NCBI Taxonomy" id="117069"/>
    <lineage>
        <taxon>Eukaryota</taxon>
        <taxon>Fungi</taxon>
        <taxon>Dikarya</taxon>
        <taxon>Basidiomycota</taxon>
        <taxon>Agaricomycotina</taxon>
        <taxon>Agaricomycetes</taxon>
        <taxon>Agaricomycetidae</taxon>
        <taxon>Agaricales</taxon>
        <taxon>Tricholomatineae</taxon>
        <taxon>Lyophyllaceae</taxon>
        <taxon>Sphagnurus</taxon>
    </lineage>
</organism>
<sequence length="500" mass="51646">MKFKKLLSSLFRRNRGKPKTSTEPAVSVQAGVESVKSQTDDPVVPPSSDGSSSTPAGTTSFEASSGFPAEQIAITTSDAVDIGTTGSTTSTPLGDLLSVEGGQNTMSTSSPQSLDASEMTDVSPSRAVIHLGAPSNEPAALTSMVVESLAPAVLGADTTQFADALGVETAGIVESTVASDSLVTIVPATPVNLLAPSSERIAVPIGILMAEAVVSGGSPASPGIRTAEAADPGDVSLFATEPGAGGAKAAQGPPTPELTSSDMFVESVDSTSAAASDAPANVEAELGLGNMPLVEAGPTTDAVESGSQLLQGASVTYSAVKVGVGLLKSVSPALAPLESVAGALNFIVEHHEQWLKKRGDVERIAARLGKLKNIFLGDTSDTVNDIHAELFLKKLKMVDLRLQDLISKHGFSAYINTSKDADDLLGMIEDIHDMIIEYQAEIQKSINLKSGDLMAAEPSRTCLLREMLAILLNIMTAAFEALVLIFLTLSSNGYQILQQS</sequence>
<evidence type="ECO:0000313" key="3">
    <source>
        <dbReference type="EMBL" id="KAG5650190.1"/>
    </source>
</evidence>
<evidence type="ECO:0000313" key="4">
    <source>
        <dbReference type="Proteomes" id="UP000717328"/>
    </source>
</evidence>
<keyword evidence="4" id="KW-1185">Reference proteome</keyword>
<keyword evidence="2" id="KW-1133">Transmembrane helix</keyword>
<proteinExistence type="predicted"/>
<name>A0A9P7KIX7_9AGAR</name>
<protein>
    <submittedName>
        <fullName evidence="3">Uncharacterized protein</fullName>
    </submittedName>
</protein>
<dbReference type="EMBL" id="JABCKI010000523">
    <property type="protein sequence ID" value="KAG5650190.1"/>
    <property type="molecule type" value="Genomic_DNA"/>
</dbReference>
<dbReference type="AlphaFoldDB" id="A0A9P7KIX7"/>
<reference evidence="3" key="2">
    <citation type="submission" date="2021-10" db="EMBL/GenBank/DDBJ databases">
        <title>Phylogenomics reveals ancestral predisposition of the termite-cultivated fungus Termitomyces towards a domesticated lifestyle.</title>
        <authorList>
            <person name="Auxier B."/>
            <person name="Grum-Grzhimaylo A."/>
            <person name="Cardenas M.E."/>
            <person name="Lodge J.D."/>
            <person name="Laessoe T."/>
            <person name="Pedersen O."/>
            <person name="Smith M.E."/>
            <person name="Kuyper T.W."/>
            <person name="Franco-Molano E.A."/>
            <person name="Baroni T.J."/>
            <person name="Aanen D.K."/>
        </authorList>
    </citation>
    <scope>NUCLEOTIDE SEQUENCE</scope>
    <source>
        <strain evidence="3">D49</strain>
    </source>
</reference>
<evidence type="ECO:0000256" key="1">
    <source>
        <dbReference type="SAM" id="MobiDB-lite"/>
    </source>
</evidence>
<feature type="region of interest" description="Disordered" evidence="1">
    <location>
        <begin position="1"/>
        <end position="120"/>
    </location>
</feature>
<feature type="compositionally biased region" description="Low complexity" evidence="1">
    <location>
        <begin position="40"/>
        <end position="60"/>
    </location>
</feature>
<dbReference type="Proteomes" id="UP000717328">
    <property type="component" value="Unassembled WGS sequence"/>
</dbReference>
<keyword evidence="2" id="KW-0812">Transmembrane</keyword>
<feature type="transmembrane region" description="Helical" evidence="2">
    <location>
        <begin position="467"/>
        <end position="489"/>
    </location>
</feature>
<accession>A0A9P7KIX7</accession>
<feature type="compositionally biased region" description="Polar residues" evidence="1">
    <location>
        <begin position="101"/>
        <end position="120"/>
    </location>
</feature>
<evidence type="ECO:0000256" key="2">
    <source>
        <dbReference type="SAM" id="Phobius"/>
    </source>
</evidence>
<feature type="compositionally biased region" description="Low complexity" evidence="1">
    <location>
        <begin position="83"/>
        <end position="98"/>
    </location>
</feature>
<comment type="caution">
    <text evidence="3">The sequence shown here is derived from an EMBL/GenBank/DDBJ whole genome shotgun (WGS) entry which is preliminary data.</text>
</comment>
<reference evidence="3" key="1">
    <citation type="submission" date="2021-02" db="EMBL/GenBank/DDBJ databases">
        <authorList>
            <person name="Nieuwenhuis M."/>
            <person name="Van De Peppel L.J.J."/>
        </authorList>
    </citation>
    <scope>NUCLEOTIDE SEQUENCE</scope>
    <source>
        <strain evidence="3">D49</strain>
    </source>
</reference>